<organism evidence="3 4">
    <name type="scientific">Candidatus Merdiplasma excrementigallinarum</name>
    <dbReference type="NCBI Taxonomy" id="2840864"/>
    <lineage>
        <taxon>Bacteria</taxon>
        <taxon>Bacillati</taxon>
        <taxon>Bacillota</taxon>
        <taxon>Clostridia</taxon>
        <taxon>Lachnospirales</taxon>
        <taxon>Lachnospiraceae</taxon>
        <taxon>Lachnospiraceae incertae sedis</taxon>
        <taxon>Candidatus Merdiplasma</taxon>
    </lineage>
</organism>
<dbReference type="InterPro" id="IPR000045">
    <property type="entry name" value="Prepilin_IV_endopep_pep"/>
</dbReference>
<keyword evidence="1" id="KW-1133">Transmembrane helix</keyword>
<dbReference type="EMBL" id="DVOS01000036">
    <property type="protein sequence ID" value="HIV23030.1"/>
    <property type="molecule type" value="Genomic_DNA"/>
</dbReference>
<dbReference type="Proteomes" id="UP000886889">
    <property type="component" value="Unassembled WGS sequence"/>
</dbReference>
<reference evidence="3" key="2">
    <citation type="journal article" date="2021" name="PeerJ">
        <title>Extensive microbial diversity within the chicken gut microbiome revealed by metagenomics and culture.</title>
        <authorList>
            <person name="Gilroy R."/>
            <person name="Ravi A."/>
            <person name="Getino M."/>
            <person name="Pursley I."/>
            <person name="Horton D.L."/>
            <person name="Alikhan N.F."/>
            <person name="Baker D."/>
            <person name="Gharbi K."/>
            <person name="Hall N."/>
            <person name="Watson M."/>
            <person name="Adriaenssens E.M."/>
            <person name="Foster-Nyarko E."/>
            <person name="Jarju S."/>
            <person name="Secka A."/>
            <person name="Antonio M."/>
            <person name="Oren A."/>
            <person name="Chaudhuri R.R."/>
            <person name="La Ragione R."/>
            <person name="Hildebrand F."/>
            <person name="Pallen M.J."/>
        </authorList>
    </citation>
    <scope>NUCLEOTIDE SEQUENCE</scope>
    <source>
        <strain evidence="3">ChiBcec6-7307</strain>
    </source>
</reference>
<dbReference type="AlphaFoldDB" id="A0A9D1NZB9"/>
<keyword evidence="1" id="KW-0472">Membrane</keyword>
<comment type="caution">
    <text evidence="3">The sequence shown here is derived from an EMBL/GenBank/DDBJ whole genome shotgun (WGS) entry which is preliminary data.</text>
</comment>
<feature type="domain" description="Prepilin type IV endopeptidase peptidase" evidence="2">
    <location>
        <begin position="6"/>
        <end position="106"/>
    </location>
</feature>
<dbReference type="Gene3D" id="1.20.120.1220">
    <property type="match status" value="1"/>
</dbReference>
<evidence type="ECO:0000313" key="4">
    <source>
        <dbReference type="Proteomes" id="UP000886889"/>
    </source>
</evidence>
<gene>
    <name evidence="3" type="ORF">IAC80_03725</name>
</gene>
<feature type="transmembrane region" description="Helical" evidence="1">
    <location>
        <begin position="49"/>
        <end position="67"/>
    </location>
</feature>
<accession>A0A9D1NZB9</accession>
<feature type="transmembrane region" description="Helical" evidence="1">
    <location>
        <begin position="87"/>
        <end position="111"/>
    </location>
</feature>
<evidence type="ECO:0000259" key="2">
    <source>
        <dbReference type="Pfam" id="PF01478"/>
    </source>
</evidence>
<keyword evidence="1" id="KW-0812">Transmembrane</keyword>
<evidence type="ECO:0000313" key="3">
    <source>
        <dbReference type="EMBL" id="HIV23030.1"/>
    </source>
</evidence>
<dbReference type="GO" id="GO:0016020">
    <property type="term" value="C:membrane"/>
    <property type="evidence" value="ECO:0007669"/>
    <property type="project" value="InterPro"/>
</dbReference>
<protein>
    <submittedName>
        <fullName evidence="3">Prepilin peptidase</fullName>
    </submittedName>
</protein>
<name>A0A9D1NZB9_9FIRM</name>
<evidence type="ECO:0000256" key="1">
    <source>
        <dbReference type="SAM" id="Phobius"/>
    </source>
</evidence>
<dbReference type="GO" id="GO:0004190">
    <property type="term" value="F:aspartic-type endopeptidase activity"/>
    <property type="evidence" value="ECO:0007669"/>
    <property type="project" value="InterPro"/>
</dbReference>
<reference evidence="3" key="1">
    <citation type="submission" date="2020-10" db="EMBL/GenBank/DDBJ databases">
        <authorList>
            <person name="Gilroy R."/>
        </authorList>
    </citation>
    <scope>NUCLEOTIDE SEQUENCE</scope>
    <source>
        <strain evidence="3">ChiBcec6-7307</strain>
    </source>
</reference>
<dbReference type="Pfam" id="PF01478">
    <property type="entry name" value="Peptidase_A24"/>
    <property type="match status" value="1"/>
</dbReference>
<proteinExistence type="predicted"/>
<sequence>MEMTVLLHLIAIGTAADLIGGKIPNGLIAAGLLCGAAGQAILSRGAGLACWLAGAALPVLLFGGLYWLRMIGAGDVKLLCVIGGFLGPVPCFFCMLRAILFGGIISAFLVVKRHNLFVRLFYFRTYITQLLKTGQWSPYRRENDGDGQFCFSVPILLGLLTMLGGGR</sequence>